<dbReference type="AlphaFoldDB" id="X1GLS0"/>
<protein>
    <submittedName>
        <fullName evidence="1">Uncharacterized protein</fullName>
    </submittedName>
</protein>
<organism evidence="1">
    <name type="scientific">marine sediment metagenome</name>
    <dbReference type="NCBI Taxonomy" id="412755"/>
    <lineage>
        <taxon>unclassified sequences</taxon>
        <taxon>metagenomes</taxon>
        <taxon>ecological metagenomes</taxon>
    </lineage>
</organism>
<gene>
    <name evidence="1" type="ORF">S03H2_36810</name>
</gene>
<evidence type="ECO:0000313" key="1">
    <source>
        <dbReference type="EMBL" id="GAH58856.1"/>
    </source>
</evidence>
<dbReference type="EMBL" id="BARU01022615">
    <property type="protein sequence ID" value="GAH58856.1"/>
    <property type="molecule type" value="Genomic_DNA"/>
</dbReference>
<comment type="caution">
    <text evidence="1">The sequence shown here is derived from an EMBL/GenBank/DDBJ whole genome shotgun (WGS) entry which is preliminary data.</text>
</comment>
<sequence>VPFHWVFRSIHNRINSFPNIIKEEMDIASDFRTLIK</sequence>
<reference evidence="1" key="1">
    <citation type="journal article" date="2014" name="Front. Microbiol.">
        <title>High frequency of phylogenetically diverse reductive dehalogenase-homologous genes in deep subseafloor sedimentary metagenomes.</title>
        <authorList>
            <person name="Kawai M."/>
            <person name="Futagami T."/>
            <person name="Toyoda A."/>
            <person name="Takaki Y."/>
            <person name="Nishi S."/>
            <person name="Hori S."/>
            <person name="Arai W."/>
            <person name="Tsubouchi T."/>
            <person name="Morono Y."/>
            <person name="Uchiyama I."/>
            <person name="Ito T."/>
            <person name="Fujiyama A."/>
            <person name="Inagaki F."/>
            <person name="Takami H."/>
        </authorList>
    </citation>
    <scope>NUCLEOTIDE SEQUENCE</scope>
    <source>
        <strain evidence="1">Expedition CK06-06</strain>
    </source>
</reference>
<name>X1GLS0_9ZZZZ</name>
<accession>X1GLS0</accession>
<feature type="non-terminal residue" evidence="1">
    <location>
        <position position="1"/>
    </location>
</feature>
<proteinExistence type="predicted"/>